<dbReference type="RefSeq" id="WP_144591093.1">
    <property type="nucleotide sequence ID" value="NZ_VJWX01000292.1"/>
</dbReference>
<keyword evidence="2" id="KW-1185">Reference proteome</keyword>
<dbReference type="CDD" id="cd07812">
    <property type="entry name" value="SRPBCC"/>
    <property type="match status" value="1"/>
</dbReference>
<organism evidence="1 2">
    <name type="scientific">Amycolatopsis rhizosphaerae</name>
    <dbReference type="NCBI Taxonomy" id="2053003"/>
    <lineage>
        <taxon>Bacteria</taxon>
        <taxon>Bacillati</taxon>
        <taxon>Actinomycetota</taxon>
        <taxon>Actinomycetes</taxon>
        <taxon>Pseudonocardiales</taxon>
        <taxon>Pseudonocardiaceae</taxon>
        <taxon>Amycolatopsis</taxon>
    </lineage>
</organism>
<name>A0A558BNH2_9PSEU</name>
<dbReference type="Pfam" id="PF10604">
    <property type="entry name" value="Polyketide_cyc2"/>
    <property type="match status" value="1"/>
</dbReference>
<evidence type="ECO:0000313" key="1">
    <source>
        <dbReference type="EMBL" id="TVT38058.1"/>
    </source>
</evidence>
<comment type="caution">
    <text evidence="1">The sequence shown here is derived from an EMBL/GenBank/DDBJ whole genome shotgun (WGS) entry which is preliminary data.</text>
</comment>
<sequence>MSPEVLPDATGRIAVSASAERVYELVSDPGALAGCAEEYSGYRWLGGATSAGVGARFRGTNKRGLRRWNTVSTITDAVPGKRFAFEVSSFGIPVSRWQYDLEPDGDGCVVVESTWDRRPAWFRSPSSLVTGVWQRADHNRANIETTLRRLKSAAER</sequence>
<dbReference type="Gene3D" id="3.30.530.20">
    <property type="match status" value="1"/>
</dbReference>
<proteinExistence type="predicted"/>
<reference evidence="1 2" key="1">
    <citation type="submission" date="2019-07" db="EMBL/GenBank/DDBJ databases">
        <authorList>
            <person name="Duangmal K."/>
            <person name="Teo W.F.A."/>
        </authorList>
    </citation>
    <scope>NUCLEOTIDE SEQUENCE [LARGE SCALE GENOMIC DNA]</scope>
    <source>
        <strain evidence="1 2">TBRC 6029</strain>
    </source>
</reference>
<dbReference type="SUPFAM" id="SSF55961">
    <property type="entry name" value="Bet v1-like"/>
    <property type="match status" value="1"/>
</dbReference>
<gene>
    <name evidence="1" type="ORF">FNH05_24665</name>
</gene>
<dbReference type="AlphaFoldDB" id="A0A558BNH2"/>
<reference evidence="1 2" key="2">
    <citation type="submission" date="2019-08" db="EMBL/GenBank/DDBJ databases">
        <title>Amycolatopsis acidicola sp. nov., isolated from peat swamp forest soil.</title>
        <authorList>
            <person name="Srisuk N."/>
        </authorList>
    </citation>
    <scope>NUCLEOTIDE SEQUENCE [LARGE SCALE GENOMIC DNA]</scope>
    <source>
        <strain evidence="1 2">TBRC 6029</strain>
    </source>
</reference>
<dbReference type="OrthoDB" id="4618973at2"/>
<dbReference type="EMBL" id="VJWX01000292">
    <property type="protein sequence ID" value="TVT38058.1"/>
    <property type="molecule type" value="Genomic_DNA"/>
</dbReference>
<accession>A0A558BNH2</accession>
<dbReference type="Proteomes" id="UP000320011">
    <property type="component" value="Unassembled WGS sequence"/>
</dbReference>
<dbReference type="InterPro" id="IPR023393">
    <property type="entry name" value="START-like_dom_sf"/>
</dbReference>
<protein>
    <submittedName>
        <fullName evidence="1">SRPBCC family protein</fullName>
    </submittedName>
</protein>
<dbReference type="InterPro" id="IPR019587">
    <property type="entry name" value="Polyketide_cyclase/dehydratase"/>
</dbReference>
<evidence type="ECO:0000313" key="2">
    <source>
        <dbReference type="Proteomes" id="UP000320011"/>
    </source>
</evidence>